<dbReference type="Pfam" id="PF14689">
    <property type="entry name" value="SPOB_a"/>
    <property type="match status" value="1"/>
</dbReference>
<dbReference type="EMBL" id="PVXM01000006">
    <property type="protein sequence ID" value="PRR74971.1"/>
    <property type="molecule type" value="Genomic_DNA"/>
</dbReference>
<keyword evidence="2" id="KW-0808">Transferase</keyword>
<protein>
    <submittedName>
        <fullName evidence="5">Sensory histidine kinase DcuS</fullName>
    </submittedName>
</protein>
<keyword evidence="1" id="KW-0597">Phosphoprotein</keyword>
<reference evidence="5 6" key="1">
    <citation type="submission" date="2018-03" db="EMBL/GenBank/DDBJ databases">
        <title>Genome sequence of Moorella humiferrea DSM 23265.</title>
        <authorList>
            <person name="Poehlein A."/>
            <person name="Daniel R."/>
        </authorList>
    </citation>
    <scope>NUCLEOTIDE SEQUENCE [LARGE SCALE GENOMIC DNA]</scope>
    <source>
        <strain evidence="5 6">DSM 23265</strain>
    </source>
</reference>
<proteinExistence type="predicted"/>
<evidence type="ECO:0000256" key="1">
    <source>
        <dbReference type="ARBA" id="ARBA00022553"/>
    </source>
</evidence>
<feature type="domain" description="SpoOB alpha-helical" evidence="4">
    <location>
        <begin position="4"/>
        <end position="58"/>
    </location>
</feature>
<dbReference type="Proteomes" id="UP000238415">
    <property type="component" value="Unassembled WGS sequence"/>
</dbReference>
<name>A0A2T0AW86_9FIRM</name>
<evidence type="ECO:0000313" key="5">
    <source>
        <dbReference type="EMBL" id="PRR74971.1"/>
    </source>
</evidence>
<dbReference type="RefSeq" id="WP_106004497.1">
    <property type="nucleotide sequence ID" value="NZ_CP136419.1"/>
</dbReference>
<dbReference type="GO" id="GO:0000155">
    <property type="term" value="F:phosphorelay sensor kinase activity"/>
    <property type="evidence" value="ECO:0007669"/>
    <property type="project" value="InterPro"/>
</dbReference>
<keyword evidence="3 5" id="KW-0418">Kinase</keyword>
<dbReference type="SUPFAM" id="SSF55890">
    <property type="entry name" value="Sporulation response regulatory protein Spo0B"/>
    <property type="match status" value="1"/>
</dbReference>
<keyword evidence="6" id="KW-1185">Reference proteome</keyword>
<evidence type="ECO:0000256" key="2">
    <source>
        <dbReference type="ARBA" id="ARBA00022679"/>
    </source>
</evidence>
<dbReference type="InterPro" id="IPR016120">
    <property type="entry name" value="Sig_transdc_His_kin_SpoOB"/>
</dbReference>
<dbReference type="Gene3D" id="1.10.287.130">
    <property type="match status" value="1"/>
</dbReference>
<dbReference type="OrthoDB" id="1634477at2"/>
<evidence type="ECO:0000259" key="4">
    <source>
        <dbReference type="Pfam" id="PF14689"/>
    </source>
</evidence>
<dbReference type="AlphaFoldDB" id="A0A2T0AW86"/>
<sequence length="180" mass="20256">MTWQAGEVISLLRWQRHDILNHLQVIYGYIQLKKGERALSYLEQVVGELERLGTVLRLKQPELALLILKKMEELTNRGINLRCDIHTMMENLDLEKDAALALWESAWDLAMALAGDGGTLNVSLTEVADGYCLSFKFGGEAVLPEGDAARLAELAGHHQIPFVWEPARGEMSLLFKKRLS</sequence>
<evidence type="ECO:0000313" key="6">
    <source>
        <dbReference type="Proteomes" id="UP000238415"/>
    </source>
</evidence>
<evidence type="ECO:0000256" key="3">
    <source>
        <dbReference type="ARBA" id="ARBA00022777"/>
    </source>
</evidence>
<gene>
    <name evidence="5" type="ORF">MOHU_04710</name>
</gene>
<comment type="caution">
    <text evidence="5">The sequence shown here is derived from an EMBL/GenBank/DDBJ whole genome shotgun (WGS) entry which is preliminary data.</text>
</comment>
<accession>A0A2T0AW86</accession>
<dbReference type="InterPro" id="IPR039506">
    <property type="entry name" value="SPOB_a"/>
</dbReference>
<organism evidence="5 6">
    <name type="scientific">Neomoorella humiferrea</name>
    <dbReference type="NCBI Taxonomy" id="676965"/>
    <lineage>
        <taxon>Bacteria</taxon>
        <taxon>Bacillati</taxon>
        <taxon>Bacillota</taxon>
        <taxon>Clostridia</taxon>
        <taxon>Neomoorellales</taxon>
        <taxon>Neomoorellaceae</taxon>
        <taxon>Neomoorella</taxon>
    </lineage>
</organism>